<proteinExistence type="predicted"/>
<name>A0A1I6K367_9FLAO</name>
<keyword evidence="1" id="KW-0812">Transmembrane</keyword>
<feature type="transmembrane region" description="Helical" evidence="1">
    <location>
        <begin position="12"/>
        <end position="32"/>
    </location>
</feature>
<evidence type="ECO:0000313" key="2">
    <source>
        <dbReference type="EMBL" id="SFR85715.1"/>
    </source>
</evidence>
<dbReference type="RefSeq" id="WP_218157897.1">
    <property type="nucleotide sequence ID" value="NZ_FOYX01000003.1"/>
</dbReference>
<protein>
    <submittedName>
        <fullName evidence="2">Uncharacterized protein</fullName>
    </submittedName>
</protein>
<evidence type="ECO:0000313" key="3">
    <source>
        <dbReference type="Proteomes" id="UP000199462"/>
    </source>
</evidence>
<evidence type="ECO:0000256" key="1">
    <source>
        <dbReference type="SAM" id="Phobius"/>
    </source>
</evidence>
<dbReference type="STRING" id="440514.SAMN04488010_3436"/>
<sequence>MKLRIIRYLKHIFITLITLLLIGIIIVVSLHGSMGYGTNELSTNLQNEGPYVFYQNDSIVNVNYIKGNKTDGFYLNKKEYKTDDDIKAVVFFH</sequence>
<dbReference type="EMBL" id="FOYX01000003">
    <property type="protein sequence ID" value="SFR85715.1"/>
    <property type="molecule type" value="Genomic_DNA"/>
</dbReference>
<keyword evidence="1" id="KW-1133">Transmembrane helix</keyword>
<accession>A0A1I6K367</accession>
<keyword evidence="3" id="KW-1185">Reference proteome</keyword>
<gene>
    <name evidence="2" type="ORF">SAMN04488010_3436</name>
</gene>
<dbReference type="Proteomes" id="UP000199462">
    <property type="component" value="Unassembled WGS sequence"/>
</dbReference>
<reference evidence="3" key="1">
    <citation type="submission" date="2016-10" db="EMBL/GenBank/DDBJ databases">
        <authorList>
            <person name="Varghese N."/>
            <person name="Submissions S."/>
        </authorList>
    </citation>
    <scope>NUCLEOTIDE SEQUENCE [LARGE SCALE GENOMIC DNA]</scope>
    <source>
        <strain evidence="3">DSM 19891</strain>
    </source>
</reference>
<organism evidence="2 3">
    <name type="scientific">Maribacter stanieri</name>
    <dbReference type="NCBI Taxonomy" id="440514"/>
    <lineage>
        <taxon>Bacteria</taxon>
        <taxon>Pseudomonadati</taxon>
        <taxon>Bacteroidota</taxon>
        <taxon>Flavobacteriia</taxon>
        <taxon>Flavobacteriales</taxon>
        <taxon>Flavobacteriaceae</taxon>
        <taxon>Maribacter</taxon>
    </lineage>
</organism>
<keyword evidence="1" id="KW-0472">Membrane</keyword>
<dbReference type="AlphaFoldDB" id="A0A1I6K367"/>